<dbReference type="RefSeq" id="WP_216569421.1">
    <property type="nucleotide sequence ID" value="NZ_JAHLOQ010000017.1"/>
</dbReference>
<sequence length="174" mass="20705">MSQTYIGYHGTTVSRGENILNSKQYSISYKEEEWLGKGVYFFEKDIQQAVNFCVKARKYEDYLVLKSKIEANICIDLDNLETMKILERISQEIKNRYMKLKDGSPRKLKNSVILEKLYKIKQYDVVKKTFPVLKTTNINDTNFIWVQVQICVRNRECIKTIEEVMRNERSYIFN</sequence>
<dbReference type="EMBL" id="JAHLOQ010000017">
    <property type="protein sequence ID" value="MBU5336296.1"/>
    <property type="molecule type" value="Genomic_DNA"/>
</dbReference>
<reference evidence="1 2" key="1">
    <citation type="submission" date="2021-06" db="EMBL/GenBank/DDBJ databases">
        <authorList>
            <person name="Sun Q."/>
            <person name="Li D."/>
        </authorList>
    </citation>
    <scope>NUCLEOTIDE SEQUENCE [LARGE SCALE GENOMIC DNA]</scope>
    <source>
        <strain evidence="1 2">N19</strain>
    </source>
</reference>
<accession>A0ABS6DWR8</accession>
<evidence type="ECO:0008006" key="3">
    <source>
        <dbReference type="Google" id="ProtNLM"/>
    </source>
</evidence>
<comment type="caution">
    <text evidence="1">The sequence shown here is derived from an EMBL/GenBank/DDBJ whole genome shotgun (WGS) entry which is preliminary data.</text>
</comment>
<keyword evidence="2" id="KW-1185">Reference proteome</keyword>
<dbReference type="Proteomes" id="UP001196301">
    <property type="component" value="Unassembled WGS sequence"/>
</dbReference>
<evidence type="ECO:0000313" key="1">
    <source>
        <dbReference type="EMBL" id="MBU5336296.1"/>
    </source>
</evidence>
<evidence type="ECO:0000313" key="2">
    <source>
        <dbReference type="Proteomes" id="UP001196301"/>
    </source>
</evidence>
<proteinExistence type="predicted"/>
<protein>
    <recommendedName>
        <fullName evidence="3">DUF3990 domain-containing protein</fullName>
    </recommendedName>
</protein>
<gene>
    <name evidence="1" type="ORF">KQI20_07570</name>
</gene>
<name>A0ABS6DWR8_9FIRM</name>
<organism evidence="1 2">
    <name type="scientific">Intestinibacter bartlettii</name>
    <dbReference type="NCBI Taxonomy" id="261299"/>
    <lineage>
        <taxon>Bacteria</taxon>
        <taxon>Bacillati</taxon>
        <taxon>Bacillota</taxon>
        <taxon>Clostridia</taxon>
        <taxon>Peptostreptococcales</taxon>
        <taxon>Peptostreptococcaceae</taxon>
        <taxon>Intestinibacter</taxon>
    </lineage>
</organism>